<evidence type="ECO:0000256" key="2">
    <source>
        <dbReference type="ARBA" id="ARBA00023315"/>
    </source>
</evidence>
<keyword evidence="1" id="KW-0808">Transferase</keyword>
<sequence>MKIRLANQNDLATLLDFEQKIIATERPMDSTLVQDSTISYYPIRDYIDDKETEVLVAQINDQIVGSVYGQIKPRKDFFQTTHLGYIGFMYVKKSYRGQGVSQALIEAITAWFHQQGINEIILHVYSKNPRAIRAYEKVGFESHLIEMRLNQ</sequence>
<evidence type="ECO:0000313" key="4">
    <source>
        <dbReference type="EMBL" id="VAW47608.1"/>
    </source>
</evidence>
<organism evidence="4">
    <name type="scientific">hydrothermal vent metagenome</name>
    <dbReference type="NCBI Taxonomy" id="652676"/>
    <lineage>
        <taxon>unclassified sequences</taxon>
        <taxon>metagenomes</taxon>
        <taxon>ecological metagenomes</taxon>
    </lineage>
</organism>
<dbReference type="PANTHER" id="PTHR43072">
    <property type="entry name" value="N-ACETYLTRANSFERASE"/>
    <property type="match status" value="1"/>
</dbReference>
<dbReference type="PANTHER" id="PTHR43072:SF23">
    <property type="entry name" value="UPF0039 PROTEIN C11D3.02C"/>
    <property type="match status" value="1"/>
</dbReference>
<dbReference type="AlphaFoldDB" id="A0A3B0VVE4"/>
<feature type="domain" description="N-acetyltransferase" evidence="3">
    <location>
        <begin position="1"/>
        <end position="151"/>
    </location>
</feature>
<dbReference type="CDD" id="cd04301">
    <property type="entry name" value="NAT_SF"/>
    <property type="match status" value="1"/>
</dbReference>
<dbReference type="Gene3D" id="3.40.630.30">
    <property type="match status" value="1"/>
</dbReference>
<dbReference type="EMBL" id="UOFA01000354">
    <property type="protein sequence ID" value="VAW47608.1"/>
    <property type="molecule type" value="Genomic_DNA"/>
</dbReference>
<accession>A0A3B0VVE4</accession>
<evidence type="ECO:0000259" key="3">
    <source>
        <dbReference type="PROSITE" id="PS51186"/>
    </source>
</evidence>
<dbReference type="SUPFAM" id="SSF55729">
    <property type="entry name" value="Acyl-CoA N-acyltransferases (Nat)"/>
    <property type="match status" value="1"/>
</dbReference>
<dbReference type="Pfam" id="PF00583">
    <property type="entry name" value="Acetyltransf_1"/>
    <property type="match status" value="1"/>
</dbReference>
<evidence type="ECO:0000256" key="1">
    <source>
        <dbReference type="ARBA" id="ARBA00022679"/>
    </source>
</evidence>
<proteinExistence type="predicted"/>
<gene>
    <name evidence="4" type="ORF">MNBD_GAMMA02-1206</name>
</gene>
<dbReference type="InterPro" id="IPR016181">
    <property type="entry name" value="Acyl_CoA_acyltransferase"/>
</dbReference>
<dbReference type="PROSITE" id="PS51186">
    <property type="entry name" value="GNAT"/>
    <property type="match status" value="1"/>
</dbReference>
<dbReference type="GO" id="GO:0016747">
    <property type="term" value="F:acyltransferase activity, transferring groups other than amino-acyl groups"/>
    <property type="evidence" value="ECO:0007669"/>
    <property type="project" value="InterPro"/>
</dbReference>
<protein>
    <recommendedName>
        <fullName evidence="3">N-acetyltransferase domain-containing protein</fullName>
    </recommendedName>
</protein>
<reference evidence="4" key="1">
    <citation type="submission" date="2018-06" db="EMBL/GenBank/DDBJ databases">
        <authorList>
            <person name="Zhirakovskaya E."/>
        </authorList>
    </citation>
    <scope>NUCLEOTIDE SEQUENCE</scope>
</reference>
<name>A0A3B0VVE4_9ZZZZ</name>
<keyword evidence="2" id="KW-0012">Acyltransferase</keyword>
<dbReference type="InterPro" id="IPR000182">
    <property type="entry name" value="GNAT_dom"/>
</dbReference>